<dbReference type="InterPro" id="IPR050490">
    <property type="entry name" value="Bact_solute-bd_prot1"/>
</dbReference>
<protein>
    <submittedName>
        <fullName evidence="1">Extracellular solute-binding protein</fullName>
    </submittedName>
</protein>
<proteinExistence type="predicted"/>
<accession>A0A3L7AIX2</accession>
<sequence>MRVSTRYRPHQYHSCQVRNHRLLLGQRFGPQPDRSIYGSTAVTVRKDPPMHRFRQAGLAVLVTTGLALTACSSGGASAGGGDADSITLQTIWTSGNSQGTALRDAIKEFTAESGIKVKILENGEDLNQVYETSLLAGDEADVLLVGLLEKQLDWAKNGAVIPVNDYLKDWDLGDAIPQAAVEAWTDDEDNVRGFPYTGFTWPWWYNTDLLKKAGTEVPKTIDELKATAAALRASGVGPVATGGNDWSGQKIFLQILQTYMDEKETIQVFEKGGLCKSPNAMKGVELFTELRDAGVFVDGVEGLTADQAQALYMSGKAAIGPMGSWAYLHAEEPVASATELGGFPVASGGTFTKPNAYRGDTSAGWWVTPNGQKKEAALKKLVEFMYKPSTIQIMADAGIVMATSTKVDTSHIDSPIIAQANGPLLDSVDWAVMPDGHVPGDVSNPMYRATSVAYTKGNDAQAICAAVDNVYAAAG</sequence>
<keyword evidence="2" id="KW-1185">Reference proteome</keyword>
<dbReference type="PANTHER" id="PTHR43649">
    <property type="entry name" value="ARABINOSE-BINDING PROTEIN-RELATED"/>
    <property type="match status" value="1"/>
</dbReference>
<evidence type="ECO:0000313" key="2">
    <source>
        <dbReference type="Proteomes" id="UP000269438"/>
    </source>
</evidence>
<organism evidence="1 2">
    <name type="scientific">Mycetocola lacteus</name>
    <dbReference type="NCBI Taxonomy" id="76637"/>
    <lineage>
        <taxon>Bacteria</taxon>
        <taxon>Bacillati</taxon>
        <taxon>Actinomycetota</taxon>
        <taxon>Actinomycetes</taxon>
        <taxon>Micrococcales</taxon>
        <taxon>Microbacteriaceae</taxon>
        <taxon>Mycetocola</taxon>
    </lineage>
</organism>
<comment type="caution">
    <text evidence="1">The sequence shown here is derived from an EMBL/GenBank/DDBJ whole genome shotgun (WGS) entry which is preliminary data.</text>
</comment>
<dbReference type="PANTHER" id="PTHR43649:SF30">
    <property type="entry name" value="ABC TRANSPORTER SUBSTRATE-BINDING PROTEIN"/>
    <property type="match status" value="1"/>
</dbReference>
<dbReference type="Pfam" id="PF01547">
    <property type="entry name" value="SBP_bac_1"/>
    <property type="match status" value="1"/>
</dbReference>
<gene>
    <name evidence="1" type="ORF">D9V34_16510</name>
</gene>
<reference evidence="1 2" key="1">
    <citation type="submission" date="2018-10" db="EMBL/GenBank/DDBJ databases">
        <authorList>
            <person name="Li J."/>
        </authorList>
    </citation>
    <scope>NUCLEOTIDE SEQUENCE [LARGE SCALE GENOMIC DNA]</scope>
    <source>
        <strain evidence="1 2">JCM 11654</strain>
    </source>
</reference>
<dbReference type="EMBL" id="RCUY01000015">
    <property type="protein sequence ID" value="RLP79382.1"/>
    <property type="molecule type" value="Genomic_DNA"/>
</dbReference>
<dbReference type="Proteomes" id="UP000269438">
    <property type="component" value="Unassembled WGS sequence"/>
</dbReference>
<dbReference type="InterPro" id="IPR006059">
    <property type="entry name" value="SBP"/>
</dbReference>
<name>A0A3L7AIX2_9MICO</name>
<dbReference type="AlphaFoldDB" id="A0A3L7AIX2"/>
<evidence type="ECO:0000313" key="1">
    <source>
        <dbReference type="EMBL" id="RLP79382.1"/>
    </source>
</evidence>
<dbReference type="OrthoDB" id="358201at2"/>
<dbReference type="SUPFAM" id="SSF53850">
    <property type="entry name" value="Periplasmic binding protein-like II"/>
    <property type="match status" value="1"/>
</dbReference>
<dbReference type="Gene3D" id="3.40.190.10">
    <property type="entry name" value="Periplasmic binding protein-like II"/>
    <property type="match status" value="3"/>
</dbReference>